<dbReference type="OrthoDB" id="5989320at2759"/>
<dbReference type="Proteomes" id="UP001163046">
    <property type="component" value="Unassembled WGS sequence"/>
</dbReference>
<dbReference type="InterPro" id="IPR036116">
    <property type="entry name" value="FN3_sf"/>
</dbReference>
<sequence>MRIPQGYPENVSAVSDTVSSIRVSWYPVPEGQRNGTISHYNISVTNSIMLEILRQSTLLL</sequence>
<dbReference type="AlphaFoldDB" id="A0A9X0CWX7"/>
<keyword evidence="2" id="KW-1185">Reference proteome</keyword>
<dbReference type="EMBL" id="MU826365">
    <property type="protein sequence ID" value="KAJ7378570.1"/>
    <property type="molecule type" value="Genomic_DNA"/>
</dbReference>
<dbReference type="SUPFAM" id="SSF49265">
    <property type="entry name" value="Fibronectin type III"/>
    <property type="match status" value="1"/>
</dbReference>
<name>A0A9X0CWX7_9CNID</name>
<organism evidence="1 2">
    <name type="scientific">Desmophyllum pertusum</name>
    <dbReference type="NCBI Taxonomy" id="174260"/>
    <lineage>
        <taxon>Eukaryota</taxon>
        <taxon>Metazoa</taxon>
        <taxon>Cnidaria</taxon>
        <taxon>Anthozoa</taxon>
        <taxon>Hexacorallia</taxon>
        <taxon>Scleractinia</taxon>
        <taxon>Caryophylliina</taxon>
        <taxon>Caryophylliidae</taxon>
        <taxon>Desmophyllum</taxon>
    </lineage>
</organism>
<dbReference type="Gene3D" id="2.60.40.10">
    <property type="entry name" value="Immunoglobulins"/>
    <property type="match status" value="1"/>
</dbReference>
<proteinExistence type="predicted"/>
<evidence type="ECO:0000313" key="2">
    <source>
        <dbReference type="Proteomes" id="UP001163046"/>
    </source>
</evidence>
<accession>A0A9X0CWX7</accession>
<reference evidence="1" key="1">
    <citation type="submission" date="2023-01" db="EMBL/GenBank/DDBJ databases">
        <title>Genome assembly of the deep-sea coral Lophelia pertusa.</title>
        <authorList>
            <person name="Herrera S."/>
            <person name="Cordes E."/>
        </authorList>
    </citation>
    <scope>NUCLEOTIDE SEQUENCE</scope>
    <source>
        <strain evidence="1">USNM1676648</strain>
        <tissue evidence="1">Polyp</tissue>
    </source>
</reference>
<evidence type="ECO:0008006" key="3">
    <source>
        <dbReference type="Google" id="ProtNLM"/>
    </source>
</evidence>
<comment type="caution">
    <text evidence="1">The sequence shown here is derived from an EMBL/GenBank/DDBJ whole genome shotgun (WGS) entry which is preliminary data.</text>
</comment>
<dbReference type="InterPro" id="IPR013783">
    <property type="entry name" value="Ig-like_fold"/>
</dbReference>
<evidence type="ECO:0000313" key="1">
    <source>
        <dbReference type="EMBL" id="KAJ7378570.1"/>
    </source>
</evidence>
<protein>
    <recommendedName>
        <fullName evidence="3">Fibronectin type-III domain-containing protein</fullName>
    </recommendedName>
</protein>
<gene>
    <name evidence="1" type="ORF">OS493_022558</name>
</gene>